<evidence type="ECO:0000313" key="4">
    <source>
        <dbReference type="Proteomes" id="UP000736335"/>
    </source>
</evidence>
<feature type="compositionally biased region" description="Basic residues" evidence="1">
    <location>
        <begin position="339"/>
        <end position="349"/>
    </location>
</feature>
<dbReference type="Proteomes" id="UP000736335">
    <property type="component" value="Unassembled WGS sequence"/>
</dbReference>
<dbReference type="AlphaFoldDB" id="A0A9P6L7U4"/>
<gene>
    <name evidence="3" type="ORF">BJ322DRAFT_1059304</name>
    <name evidence="2" type="ORF">BJ322DRAFT_1096882</name>
</gene>
<keyword evidence="4" id="KW-1185">Reference proteome</keyword>
<protein>
    <submittedName>
        <fullName evidence="3">Uncharacterized protein</fullName>
    </submittedName>
</protein>
<feature type="region of interest" description="Disordered" evidence="1">
    <location>
        <begin position="289"/>
        <end position="384"/>
    </location>
</feature>
<evidence type="ECO:0000313" key="2">
    <source>
        <dbReference type="EMBL" id="KAF9777383.1"/>
    </source>
</evidence>
<evidence type="ECO:0000313" key="3">
    <source>
        <dbReference type="EMBL" id="KAF9786384.1"/>
    </source>
</evidence>
<accession>A0A9P6L7U4</accession>
<reference evidence="3" key="2">
    <citation type="submission" date="2020-11" db="EMBL/GenBank/DDBJ databases">
        <authorList>
            <consortium name="DOE Joint Genome Institute"/>
            <person name="Kuo A."/>
            <person name="Miyauchi S."/>
            <person name="Kiss E."/>
            <person name="Drula E."/>
            <person name="Kohler A."/>
            <person name="Sanchez-Garcia M."/>
            <person name="Andreopoulos B."/>
            <person name="Barry K.W."/>
            <person name="Bonito G."/>
            <person name="Buee M."/>
            <person name="Carver A."/>
            <person name="Chen C."/>
            <person name="Cichocki N."/>
            <person name="Clum A."/>
            <person name="Culley D."/>
            <person name="Crous P.W."/>
            <person name="Fauchery L."/>
            <person name="Girlanda M."/>
            <person name="Hayes R."/>
            <person name="Keri Z."/>
            <person name="Labutti K."/>
            <person name="Lipzen A."/>
            <person name="Lombard V."/>
            <person name="Magnuson J."/>
            <person name="Maillard F."/>
            <person name="Morin E."/>
            <person name="Murat C."/>
            <person name="Nolan M."/>
            <person name="Ohm R."/>
            <person name="Pangilinan J."/>
            <person name="Pereira M."/>
            <person name="Perotto S."/>
            <person name="Peter M."/>
            <person name="Riley R."/>
            <person name="Sitrit Y."/>
            <person name="Stielow B."/>
            <person name="Szollosi G."/>
            <person name="Zifcakova L."/>
            <person name="Stursova M."/>
            <person name="Spatafora J.W."/>
            <person name="Tedersoo L."/>
            <person name="Vaario L.-M."/>
            <person name="Yamada A."/>
            <person name="Yan M."/>
            <person name="Wang P."/>
            <person name="Xu J."/>
            <person name="Bruns T."/>
            <person name="Baldrian P."/>
            <person name="Vilgalys R."/>
            <person name="Henrissat B."/>
            <person name="Grigoriev I.V."/>
            <person name="Hibbett D."/>
            <person name="Nagy L.G."/>
            <person name="Martin F.M."/>
        </authorList>
    </citation>
    <scope>NUCLEOTIDE SEQUENCE</scope>
    <source>
        <strain evidence="3">UH-Tt-Lm1</strain>
    </source>
</reference>
<feature type="compositionally biased region" description="Polar residues" evidence="1">
    <location>
        <begin position="304"/>
        <end position="313"/>
    </location>
</feature>
<proteinExistence type="predicted"/>
<reference evidence="3" key="1">
    <citation type="journal article" date="2020" name="Nat. Commun.">
        <title>Large-scale genome sequencing of mycorrhizal fungi provides insights into the early evolution of symbiotic traits.</title>
        <authorList>
            <person name="Miyauchi S."/>
            <person name="Kiss E."/>
            <person name="Kuo A."/>
            <person name="Drula E."/>
            <person name="Kohler A."/>
            <person name="Sanchez-Garcia M."/>
            <person name="Morin E."/>
            <person name="Andreopoulos B."/>
            <person name="Barry K.W."/>
            <person name="Bonito G."/>
            <person name="Buee M."/>
            <person name="Carver A."/>
            <person name="Chen C."/>
            <person name="Cichocki N."/>
            <person name="Clum A."/>
            <person name="Culley D."/>
            <person name="Crous P.W."/>
            <person name="Fauchery L."/>
            <person name="Girlanda M."/>
            <person name="Hayes R.D."/>
            <person name="Keri Z."/>
            <person name="LaButti K."/>
            <person name="Lipzen A."/>
            <person name="Lombard V."/>
            <person name="Magnuson J."/>
            <person name="Maillard F."/>
            <person name="Murat C."/>
            <person name="Nolan M."/>
            <person name="Ohm R.A."/>
            <person name="Pangilinan J."/>
            <person name="Pereira M.F."/>
            <person name="Perotto S."/>
            <person name="Peter M."/>
            <person name="Pfister S."/>
            <person name="Riley R."/>
            <person name="Sitrit Y."/>
            <person name="Stielow J.B."/>
            <person name="Szollosi G."/>
            <person name="Zifcakova L."/>
            <person name="Stursova M."/>
            <person name="Spatafora J.W."/>
            <person name="Tedersoo L."/>
            <person name="Vaario L.M."/>
            <person name="Yamada A."/>
            <person name="Yan M."/>
            <person name="Wang P."/>
            <person name="Xu J."/>
            <person name="Bruns T."/>
            <person name="Baldrian P."/>
            <person name="Vilgalys R."/>
            <person name="Dunand C."/>
            <person name="Henrissat B."/>
            <person name="Grigoriev I.V."/>
            <person name="Hibbett D."/>
            <person name="Nagy L.G."/>
            <person name="Martin F.M."/>
        </authorList>
    </citation>
    <scope>NUCLEOTIDE SEQUENCE</scope>
    <source>
        <strain evidence="3">UH-Tt-Lm1</strain>
    </source>
</reference>
<name>A0A9P6L7U4_9AGAM</name>
<evidence type="ECO:0000256" key="1">
    <source>
        <dbReference type="SAM" id="MobiDB-lite"/>
    </source>
</evidence>
<comment type="caution">
    <text evidence="3">The sequence shown here is derived from an EMBL/GenBank/DDBJ whole genome shotgun (WGS) entry which is preliminary data.</text>
</comment>
<dbReference type="EMBL" id="WIUZ02000006">
    <property type="protein sequence ID" value="KAF9786384.1"/>
    <property type="molecule type" value="Genomic_DNA"/>
</dbReference>
<feature type="compositionally biased region" description="Low complexity" evidence="1">
    <location>
        <begin position="293"/>
        <end position="303"/>
    </location>
</feature>
<sequence length="384" mass="41908">MVSTLLRDVTWRSWDMGLGAILSSANEGTVLRGRSVPPHHYLPHPPSCAQVIPPHNLPMTCLIEGWFQLANPRQFTDNSPEATTTSPRKPKQYLTIYDSCAALGSLASKAFINTEVRLYNANQDINDKVIHLWGKFSVVSVDNEKGPHLQVDAHHFVVNTLDPRGDFLPEALRISVIVFGRVTSVAEVAGSPDKFLMLEASDWVRDRNQTFNIRCRLNRTTSKRWEKTHIPTPGMSILISGSLEGEDFESLRVDLETMQFITPTRGVETAGLPATPGRSKFGIPIRAKAKENTSSSDTPSSSPFLTQDSQSPRPLSMLPIPTLPPSEAEAGPSTPGPPKRTRAAAKKKGNVATATSSELTTADEGDGSPVAKKKQKGKAKEVQL</sequence>
<dbReference type="EMBL" id="WIUZ02000043">
    <property type="protein sequence ID" value="KAF9777383.1"/>
    <property type="molecule type" value="Genomic_DNA"/>
</dbReference>
<organism evidence="3 4">
    <name type="scientific">Thelephora terrestris</name>
    <dbReference type="NCBI Taxonomy" id="56493"/>
    <lineage>
        <taxon>Eukaryota</taxon>
        <taxon>Fungi</taxon>
        <taxon>Dikarya</taxon>
        <taxon>Basidiomycota</taxon>
        <taxon>Agaricomycotina</taxon>
        <taxon>Agaricomycetes</taxon>
        <taxon>Thelephorales</taxon>
        <taxon>Thelephoraceae</taxon>
        <taxon>Thelephora</taxon>
    </lineage>
</organism>